<protein>
    <recommendedName>
        <fullName evidence="6">Lipid desaturase domain-containing protein</fullName>
    </recommendedName>
</protein>
<evidence type="ECO:0000313" key="7">
    <source>
        <dbReference type="EMBL" id="KAK4736717.1"/>
    </source>
</evidence>
<dbReference type="EMBL" id="JAWPEI010000001">
    <property type="protein sequence ID" value="KAK4736717.1"/>
    <property type="molecule type" value="Genomic_DNA"/>
</dbReference>
<dbReference type="Pfam" id="PF10520">
    <property type="entry name" value="Lipid_desat"/>
    <property type="match status" value="1"/>
</dbReference>
<gene>
    <name evidence="7" type="ORF">R3W88_000414</name>
</gene>
<sequence length="158" mass="18244">MSSILPHNHDIRSSQQVLSRTSDEIETIQHRDKRVQEVYSITNPGGNSTRSVISDPTLQSSWTHRVWMISGCTTLLICLVKSTLGAPVARAMYYRLPHNNNYCIVSGLWNNFLDGYKIFELLERIFFFIFGPRPRSWSGLDSEWTEEIETQSLRASQY</sequence>
<name>A0AAV9MFA8_9SOLN</name>
<dbReference type="InterPro" id="IPR019547">
    <property type="entry name" value="Lipid_desat"/>
</dbReference>
<evidence type="ECO:0000256" key="2">
    <source>
        <dbReference type="ARBA" id="ARBA00007620"/>
    </source>
</evidence>
<evidence type="ECO:0000256" key="3">
    <source>
        <dbReference type="ARBA" id="ARBA00022692"/>
    </source>
</evidence>
<evidence type="ECO:0000256" key="1">
    <source>
        <dbReference type="ARBA" id="ARBA00004141"/>
    </source>
</evidence>
<keyword evidence="5" id="KW-0472">Membrane</keyword>
<comment type="similarity">
    <text evidence="2">Belongs to the fatty acid desaturase CarF family.</text>
</comment>
<accession>A0AAV9MFA8</accession>
<evidence type="ECO:0000256" key="4">
    <source>
        <dbReference type="ARBA" id="ARBA00022989"/>
    </source>
</evidence>
<proteinExistence type="inferred from homology"/>
<keyword evidence="3" id="KW-0812">Transmembrane</keyword>
<dbReference type="PANTHER" id="PTHR48140">
    <property type="entry name" value="FATTY ACID DESATURASE 4, CHLOROPLASTIC-RELATED"/>
    <property type="match status" value="1"/>
</dbReference>
<comment type="caution">
    <text evidence="7">The sequence shown here is derived from an EMBL/GenBank/DDBJ whole genome shotgun (WGS) entry which is preliminary data.</text>
</comment>
<evidence type="ECO:0000313" key="8">
    <source>
        <dbReference type="Proteomes" id="UP001311915"/>
    </source>
</evidence>
<organism evidence="7 8">
    <name type="scientific">Solanum pinnatisectum</name>
    <name type="common">tansyleaf nightshade</name>
    <dbReference type="NCBI Taxonomy" id="50273"/>
    <lineage>
        <taxon>Eukaryota</taxon>
        <taxon>Viridiplantae</taxon>
        <taxon>Streptophyta</taxon>
        <taxon>Embryophyta</taxon>
        <taxon>Tracheophyta</taxon>
        <taxon>Spermatophyta</taxon>
        <taxon>Magnoliopsida</taxon>
        <taxon>eudicotyledons</taxon>
        <taxon>Gunneridae</taxon>
        <taxon>Pentapetalae</taxon>
        <taxon>asterids</taxon>
        <taxon>lamiids</taxon>
        <taxon>Solanales</taxon>
        <taxon>Solanaceae</taxon>
        <taxon>Solanoideae</taxon>
        <taxon>Solaneae</taxon>
        <taxon>Solanum</taxon>
    </lineage>
</organism>
<evidence type="ECO:0000256" key="5">
    <source>
        <dbReference type="ARBA" id="ARBA00023136"/>
    </source>
</evidence>
<dbReference type="InterPro" id="IPR052864">
    <property type="entry name" value="Chloroplast_FAD_CarF"/>
</dbReference>
<evidence type="ECO:0000259" key="6">
    <source>
        <dbReference type="Pfam" id="PF10520"/>
    </source>
</evidence>
<feature type="domain" description="Lipid desaturase" evidence="6">
    <location>
        <begin position="62"/>
        <end position="137"/>
    </location>
</feature>
<dbReference type="AlphaFoldDB" id="A0AAV9MFA8"/>
<dbReference type="PANTHER" id="PTHR48140:SF1">
    <property type="entry name" value="FATTY ACID DESATURASE 4, CHLOROPLASTIC-RELATED"/>
    <property type="match status" value="1"/>
</dbReference>
<keyword evidence="4" id="KW-1133">Transmembrane helix</keyword>
<keyword evidence="8" id="KW-1185">Reference proteome</keyword>
<dbReference type="GO" id="GO:0016020">
    <property type="term" value="C:membrane"/>
    <property type="evidence" value="ECO:0007669"/>
    <property type="project" value="UniProtKB-SubCell"/>
</dbReference>
<dbReference type="Proteomes" id="UP001311915">
    <property type="component" value="Unassembled WGS sequence"/>
</dbReference>
<reference evidence="7 8" key="1">
    <citation type="submission" date="2023-10" db="EMBL/GenBank/DDBJ databases">
        <title>Genome-Wide Identification Analysis in wild type Solanum Pinnatisectum Reveals Some Genes Defensing Phytophthora Infestans.</title>
        <authorList>
            <person name="Sun C."/>
        </authorList>
    </citation>
    <scope>NUCLEOTIDE SEQUENCE [LARGE SCALE GENOMIC DNA]</scope>
    <source>
        <strain evidence="7">LQN</strain>
        <tissue evidence="7">Leaf</tissue>
    </source>
</reference>
<comment type="subcellular location">
    <subcellularLocation>
        <location evidence="1">Membrane</location>
        <topology evidence="1">Multi-pass membrane protein</topology>
    </subcellularLocation>
</comment>